<reference evidence="1 2" key="1">
    <citation type="submission" date="2023-07" db="EMBL/GenBank/DDBJ databases">
        <title>Citrobacter selenititolerans sp. nov., isolated from seleniferous soil.</title>
        <authorList>
            <person name="Zhang S."/>
            <person name="Li K."/>
            <person name="Peng J."/>
            <person name="Wang H."/>
            <person name="Sun J."/>
            <person name="Guo Y."/>
        </authorList>
    </citation>
    <scope>NUCLEOTIDE SEQUENCE [LARGE SCALE GENOMIC DNA]</scope>
    <source>
        <strain evidence="1 2">S2-9</strain>
    </source>
</reference>
<gene>
    <name evidence="1" type="ORF">Q0A17_06425</name>
</gene>
<keyword evidence="2" id="KW-1185">Reference proteome</keyword>
<protein>
    <submittedName>
        <fullName evidence="1">Uncharacterized protein</fullName>
    </submittedName>
</protein>
<comment type="caution">
    <text evidence="1">The sequence shown here is derived from an EMBL/GenBank/DDBJ whole genome shotgun (WGS) entry which is preliminary data.</text>
</comment>
<name>A0ABT8PRS9_9ENTR</name>
<dbReference type="RefSeq" id="WP_301697480.1">
    <property type="nucleotide sequence ID" value="NZ_JAUJYW010000002.1"/>
</dbReference>
<evidence type="ECO:0000313" key="1">
    <source>
        <dbReference type="EMBL" id="MDN8599050.1"/>
    </source>
</evidence>
<proteinExistence type="predicted"/>
<dbReference type="Proteomes" id="UP001174867">
    <property type="component" value="Unassembled WGS sequence"/>
</dbReference>
<evidence type="ECO:0000313" key="2">
    <source>
        <dbReference type="Proteomes" id="UP001174867"/>
    </source>
</evidence>
<dbReference type="EMBL" id="JAUJYW010000002">
    <property type="protein sequence ID" value="MDN8599050.1"/>
    <property type="molecule type" value="Genomic_DNA"/>
</dbReference>
<accession>A0ABT8PRS9</accession>
<sequence length="103" mass="11492">MKPANLAPVYCSLYPELAEIARKHGYAMAIHGTMARDFDLVCIPWVDKPSQPQEVVDEITATYSTTDITSPRFKPHGRLAYSVCFGFGEFFADLSFMPIVDEG</sequence>
<organism evidence="1 2">
    <name type="scientific">Citrobacter enshiensis</name>
    <dbReference type="NCBI Taxonomy" id="2971264"/>
    <lineage>
        <taxon>Bacteria</taxon>
        <taxon>Pseudomonadati</taxon>
        <taxon>Pseudomonadota</taxon>
        <taxon>Gammaproteobacteria</taxon>
        <taxon>Enterobacterales</taxon>
        <taxon>Enterobacteriaceae</taxon>
        <taxon>Citrobacter</taxon>
    </lineage>
</organism>